<dbReference type="Proteomes" id="UP000295506">
    <property type="component" value="Unassembled WGS sequence"/>
</dbReference>
<dbReference type="FunFam" id="3.30.70.980:FF:000002">
    <property type="entry name" value="Probable transcriptional regulatory protein YebC"/>
    <property type="match status" value="1"/>
</dbReference>
<dbReference type="GO" id="GO:0003677">
    <property type="term" value="F:DNA binding"/>
    <property type="evidence" value="ECO:0007669"/>
    <property type="project" value="UniProtKB-UniRule"/>
</dbReference>
<dbReference type="Pfam" id="PF01709">
    <property type="entry name" value="Transcrip_reg"/>
    <property type="match status" value="1"/>
</dbReference>
<dbReference type="Gene3D" id="3.30.70.980">
    <property type="match status" value="2"/>
</dbReference>
<keyword evidence="12" id="KW-1185">Reference proteome</keyword>
<dbReference type="SUPFAM" id="SSF75625">
    <property type="entry name" value="YebC-like"/>
    <property type="match status" value="1"/>
</dbReference>
<dbReference type="AlphaFoldDB" id="A0A126QN72"/>
<comment type="similarity">
    <text evidence="1 6">Belongs to the TACO1 family.</text>
</comment>
<sequence>MAGHSKWANIQHRKGRQDAKKAKFFTKAAKDIILAAKAGGGNPDDNSTLRLAIQKAKAVNLPKDRIENAIKKGTGELAGGDLAEIMYEGYGPGGVAMLVEVATDNKNRTVAEIRHAFSKHGGNMAENGAVSYLFNRKGVIVFNKEKFTEDQLMEIGLEAGAEDIIDDGDSFTVHTAPGDFMVVQQAFADAGMEYESAEFNMVPETYVPVDASVGKKVMNLFDALDDNDDTQNVYMNADLPDDLFDEE</sequence>
<keyword evidence="4 6" id="KW-0238">DNA-binding</keyword>
<dbReference type="InterPro" id="IPR049083">
    <property type="entry name" value="TACO1_YebC_N"/>
</dbReference>
<dbReference type="GO" id="GO:0006355">
    <property type="term" value="P:regulation of DNA-templated transcription"/>
    <property type="evidence" value="ECO:0007669"/>
    <property type="project" value="UniProtKB-UniRule"/>
</dbReference>
<keyword evidence="5 6" id="KW-0804">Transcription</keyword>
<evidence type="ECO:0000313" key="12">
    <source>
        <dbReference type="Proteomes" id="UP000055611"/>
    </source>
</evidence>
<dbReference type="NCBIfam" id="TIGR01033">
    <property type="entry name" value="YebC/PmpR family DNA-binding transcriptional regulator"/>
    <property type="match status" value="1"/>
</dbReference>
<name>A0A126QN72_9BACT</name>
<evidence type="ECO:0000313" key="10">
    <source>
        <dbReference type="EMBL" id="AMK11226.1"/>
    </source>
</evidence>
<reference evidence="10 12" key="1">
    <citation type="journal article" date="2016" name="Front. Microbiol.">
        <title>Genome Sequence of the Piezophilic, Mesophilic Sulfate-Reducing Bacterium Desulfovibrio indicus J2T.</title>
        <authorList>
            <person name="Cao J."/>
            <person name="Maignien L."/>
            <person name="Shao Z."/>
            <person name="Alain K."/>
            <person name="Jebbar M."/>
        </authorList>
    </citation>
    <scope>NUCLEOTIDE SEQUENCE [LARGE SCALE GENOMIC DNA]</scope>
    <source>
        <strain evidence="10 12">J2</strain>
    </source>
</reference>
<evidence type="ECO:0000256" key="4">
    <source>
        <dbReference type="ARBA" id="ARBA00023125"/>
    </source>
</evidence>
<feature type="region of interest" description="Disordered" evidence="7">
    <location>
        <begin position="1"/>
        <end position="20"/>
    </location>
</feature>
<evidence type="ECO:0000256" key="6">
    <source>
        <dbReference type="HAMAP-Rule" id="MF_00693"/>
    </source>
</evidence>
<dbReference type="Gene3D" id="1.10.10.200">
    <property type="match status" value="1"/>
</dbReference>
<evidence type="ECO:0000313" key="13">
    <source>
        <dbReference type="Proteomes" id="UP000295506"/>
    </source>
</evidence>
<dbReference type="FunFam" id="1.10.10.200:FF:000002">
    <property type="entry name" value="Probable transcriptional regulatory protein CLM62_37755"/>
    <property type="match status" value="1"/>
</dbReference>
<keyword evidence="2 6" id="KW-0963">Cytoplasm</keyword>
<evidence type="ECO:0000313" key="11">
    <source>
        <dbReference type="EMBL" id="TDT92253.1"/>
    </source>
</evidence>
<dbReference type="GO" id="GO:0005829">
    <property type="term" value="C:cytosol"/>
    <property type="evidence" value="ECO:0007669"/>
    <property type="project" value="TreeGrafter"/>
</dbReference>
<reference evidence="11 13" key="2">
    <citation type="submission" date="2019-03" db="EMBL/GenBank/DDBJ databases">
        <title>Genomic Encyclopedia of Type Strains, Phase IV (KMG-IV): sequencing the most valuable type-strain genomes for metagenomic binning, comparative biology and taxonomic classification.</title>
        <authorList>
            <person name="Goeker M."/>
        </authorList>
    </citation>
    <scope>NUCLEOTIDE SEQUENCE [LARGE SCALE GENOMIC DNA]</scope>
    <source>
        <strain evidence="11 13">DSM 101483</strain>
    </source>
</reference>
<dbReference type="EMBL" id="CP014206">
    <property type="protein sequence ID" value="AMK11226.1"/>
    <property type="molecule type" value="Genomic_DNA"/>
</dbReference>
<dbReference type="InterPro" id="IPR029072">
    <property type="entry name" value="YebC-like"/>
</dbReference>
<gene>
    <name evidence="10" type="ORF">AWY79_08915</name>
    <name evidence="11" type="ORF">EDC59_101659</name>
</gene>
<dbReference type="EMBL" id="SOBK01000001">
    <property type="protein sequence ID" value="TDT92253.1"/>
    <property type="molecule type" value="Genomic_DNA"/>
</dbReference>
<evidence type="ECO:0000256" key="2">
    <source>
        <dbReference type="ARBA" id="ARBA00022490"/>
    </source>
</evidence>
<feature type="domain" description="TACO1/YebC-like N-terminal" evidence="9">
    <location>
        <begin position="5"/>
        <end position="76"/>
    </location>
</feature>
<dbReference type="RefSeq" id="WP_066802637.1">
    <property type="nucleotide sequence ID" value="NZ_CP014206.1"/>
</dbReference>
<organism evidence="11 13">
    <name type="scientific">Pseudodesulfovibrio indicus</name>
    <dbReference type="NCBI Taxonomy" id="1716143"/>
    <lineage>
        <taxon>Bacteria</taxon>
        <taxon>Pseudomonadati</taxon>
        <taxon>Thermodesulfobacteriota</taxon>
        <taxon>Desulfovibrionia</taxon>
        <taxon>Desulfovibrionales</taxon>
        <taxon>Desulfovibrionaceae</taxon>
    </lineage>
</organism>
<dbReference type="Proteomes" id="UP000055611">
    <property type="component" value="Chromosome"/>
</dbReference>
<evidence type="ECO:0000259" key="8">
    <source>
        <dbReference type="Pfam" id="PF01709"/>
    </source>
</evidence>
<protein>
    <recommendedName>
        <fullName evidence="6">Probable transcriptional regulatory protein AWY79_08915</fullName>
    </recommendedName>
</protein>
<dbReference type="PANTHER" id="PTHR12532:SF6">
    <property type="entry name" value="TRANSCRIPTIONAL REGULATORY PROTEIN YEBC-RELATED"/>
    <property type="match status" value="1"/>
</dbReference>
<dbReference type="KEGG" id="dej:AWY79_08915"/>
<dbReference type="InterPro" id="IPR048300">
    <property type="entry name" value="TACO1_YebC-like_2nd/3rd_dom"/>
</dbReference>
<evidence type="ECO:0000259" key="9">
    <source>
        <dbReference type="Pfam" id="PF20772"/>
    </source>
</evidence>
<dbReference type="NCBIfam" id="NF001030">
    <property type="entry name" value="PRK00110.1"/>
    <property type="match status" value="1"/>
</dbReference>
<dbReference type="PANTHER" id="PTHR12532">
    <property type="entry name" value="TRANSLATIONAL ACTIVATOR OF CYTOCHROME C OXIDASE 1"/>
    <property type="match status" value="1"/>
</dbReference>
<dbReference type="InterPro" id="IPR017856">
    <property type="entry name" value="Integrase-like_N"/>
</dbReference>
<keyword evidence="3 6" id="KW-0805">Transcription regulation</keyword>
<evidence type="ECO:0000256" key="3">
    <source>
        <dbReference type="ARBA" id="ARBA00023015"/>
    </source>
</evidence>
<evidence type="ECO:0000256" key="7">
    <source>
        <dbReference type="SAM" id="MobiDB-lite"/>
    </source>
</evidence>
<feature type="domain" description="TACO1/YebC-like second and third" evidence="8">
    <location>
        <begin position="83"/>
        <end position="237"/>
    </location>
</feature>
<dbReference type="HAMAP" id="MF_00693">
    <property type="entry name" value="Transcrip_reg_TACO1"/>
    <property type="match status" value="1"/>
</dbReference>
<dbReference type="NCBIfam" id="NF009044">
    <property type="entry name" value="PRK12378.1"/>
    <property type="match status" value="1"/>
</dbReference>
<evidence type="ECO:0000256" key="5">
    <source>
        <dbReference type="ARBA" id="ARBA00023163"/>
    </source>
</evidence>
<dbReference type="InterPro" id="IPR002876">
    <property type="entry name" value="Transcrip_reg_TACO1-like"/>
</dbReference>
<comment type="subcellular location">
    <subcellularLocation>
        <location evidence="6">Cytoplasm</location>
    </subcellularLocation>
</comment>
<dbReference type="OrthoDB" id="9781053at2"/>
<evidence type="ECO:0000256" key="1">
    <source>
        <dbReference type="ARBA" id="ARBA00008724"/>
    </source>
</evidence>
<proteinExistence type="inferred from homology"/>
<dbReference type="Pfam" id="PF20772">
    <property type="entry name" value="TACO1_YebC_N"/>
    <property type="match status" value="1"/>
</dbReference>
<dbReference type="InterPro" id="IPR026564">
    <property type="entry name" value="Transcrip_reg_TACO1-like_dom3"/>
</dbReference>
<accession>A0A126QN72</accession>